<dbReference type="EMBL" id="BK014799">
    <property type="protein sequence ID" value="DAD76342.1"/>
    <property type="molecule type" value="Genomic_DNA"/>
</dbReference>
<proteinExistence type="predicted"/>
<sequence length="1614" mass="181024">MNKYEISVWEDYFVPASGSIESHYEERKLCIIGSNTMDDGSRALEPNLVLNVNGTHTLSFKMYLFYIDTLTGERVDNPYVKLLVNERKIKVYWDNGQEDENDKWFDLVVKDISEDSDSNTVTYTCEDLFINELGKSGFELNFSDEANNNQGTIYELATAILGGTDWQLDEKNTDHLLQTQEEALYEVTITNMNALTGVYANGFLNITKDKYEKIPNNATCYLPYSMVPHSNEEFADMTAVQFIYAPEYTTEYSSMLITNEDSNWLVTGGAWVKAGDVYQFKIPSSGTTKTIFTINLSNAFVSDQYRGNVYCRKQLSTYDANLERYVNVYKLKGTTPTADDKRIFGYVDYDYDASDLVNNLLANNRDFKNTNGWIGKKLKIDFLPELGLDTDLTTYKGHSYLSAAIKAGQNLINDTLSSAAQYLSSGLFKGMEVKFKIGLKDKFTAGTLSAAIVDKETNSTIYLGKLDNKKNSIFTNLTQESIDSDGTVWYSGTLTCLKALAKNFLEDAELVIKSTNPTETIIKILETRLYEIIHGKDNNGNDKTLDLYDINSSDVAKKYYYYYYEGTSNPDGTAPYIYKAQIPCPLYEPIYGGWAKSAGATDREYSQFEKVRTIYGEQSNRFNLLQELAETFKCWARFKIYHNADGSVARDEKGKPKKYVYYSEKIGQQLPYGFTYGIDLNTIRRTQSSSELVTKTIVLANYNDNAPNGTCSIVDSEENYPRENFVLNFDYYINHGLLDGEALNRDLYYSGSSDNYIGYYTKLHKWNIEYLAAADRAILLRNQEVRLLQQSVVYDGLLACAVKERDELIDELAALGGDTLDPTKTDPKADNSDKSNEIITAKWIPIKKALQQMKQIISYKTDGNNNVTSKVEGPSDQNADLIKTIKDLDGDIASYKVICAKLDAALAALQSTIEANTANRDRLLKLIKELHQKFYNKYSNYIQEGSWTSEDYIDPNIYYYDALSVAYTSSRPQVQYDIAVTRVSELPEFKFRRFHVGDTTYVQDTDFFGYEPYLKNDKVRTPYKEAVLISEISINFEEPDKDTITVQNYKTQFEDLFQRINATTQSLQYAQGGYNRAAGVVNGKGELKEDILQDSLLAAQDIVTKATDESVVQDNTGITLTSLKNLDQKLKITSGGIVFSDDGGETWTTMIKAGQIGVQFLSAGSISTSKITIMDGTTPAFRWDTNGISAYWSGKDYLTPESNPVLKMNRFVRFDKFGIYGYNNGNDEDNTNFVPASEEEVRSNSMFSLTWSGLLIRSIEKDGSNKDIGSIEINNKYDIVVSKYVTKNNVTEAVPKVQIGRLNNNGNYGIRICDNGGNPVLETVDNGSLWLRQSLSIGTETNTNVKIGVLDNDQVFNANNNFIVNKDGTAKMTGVLRIKGKYKDLLLKSFQETQQYDDFCGIFLVPTTDSTGSQYEGIMGFSFDSNGTAGGVVQSPGVLSISGNQSLEVTGAYSMKAYSTIKAGQDGVGTMIGCGMPQPYQDGYSVSLFNSYDGMRFVGNKYGLKLSSYKLNDSRYPARLALRNTECTASLEVVRKTTLGTYTQQVPTAEFCLFNTLSGEIAEQTPFSSADVRVRISSHPTASNHIIINFYERAKWLGTLHISNTEFVYDAAGQ</sequence>
<name>A0A8S5M2D3_9CAUD</name>
<organism evidence="1">
    <name type="scientific">Siphoviridae sp. ctxjx4</name>
    <dbReference type="NCBI Taxonomy" id="2826522"/>
    <lineage>
        <taxon>Viruses</taxon>
        <taxon>Duplodnaviria</taxon>
        <taxon>Heunggongvirae</taxon>
        <taxon>Uroviricota</taxon>
        <taxon>Caudoviricetes</taxon>
    </lineage>
</organism>
<reference evidence="1" key="1">
    <citation type="journal article" date="2021" name="Proc. Natl. Acad. Sci. U.S.A.">
        <title>A Catalog of Tens of Thousands of Viruses from Human Metagenomes Reveals Hidden Associations with Chronic Diseases.</title>
        <authorList>
            <person name="Tisza M.J."/>
            <person name="Buck C.B."/>
        </authorList>
    </citation>
    <scope>NUCLEOTIDE SEQUENCE</scope>
    <source>
        <strain evidence="1">Ctxjx4</strain>
    </source>
</reference>
<accession>A0A8S5M2D3</accession>
<evidence type="ECO:0000313" key="1">
    <source>
        <dbReference type="EMBL" id="DAD76342.1"/>
    </source>
</evidence>
<protein>
    <submittedName>
        <fullName evidence="1">Minor structural protein</fullName>
    </submittedName>
</protein>